<feature type="region of interest" description="Disordered" evidence="1">
    <location>
        <begin position="708"/>
        <end position="795"/>
    </location>
</feature>
<accession>A0A644T1R5</accession>
<feature type="region of interest" description="Disordered" evidence="1">
    <location>
        <begin position="492"/>
        <end position="594"/>
    </location>
</feature>
<feature type="region of interest" description="Disordered" evidence="1">
    <location>
        <begin position="936"/>
        <end position="965"/>
    </location>
</feature>
<sequence>MRGLLLGRVLLGAEEAARLPAPVAGIEPLRRQQLGMAALFDDAAAVEHDDAVHLGDGRQPVRDGKHGLALHHPGQRLLDLRLDLAVERRGRLVQHQDRRVLEEGAGERDALPLPAREPHAAFAKRRVIAAVALEIDEATDELVGLGRLRGGDHLGLGRVGAAVEDVLARRAVEHRGLLRDHADLPAQGFLRHRAQVVAVDAHRALLGVVKPQQQRDEGRFPRPRGADDADPLARADGQGDVIEPARLPAIGEGDVVEGDLAAHAVQRERAGGVGQLMCRGQGAHAVLDLADIAPHRHQRLRHPARHLRDADGDGAGRGDVAGRRGALLPHQDRAADEQNGQQPREGDLRQPIPGAGDSEIAGPVAEGLHRAKRGAVLVLGMGEQLHRLDVGDGVDDLPGDHRPRRGPRLRPAAHMRQEAADQRQIGDQPDGQRQRPPDVDARQQHHRTDDRGKGEEHRADHLGDGVGDGAGGLHLLLRDAAGKIVVEEGDGLAHRPAVQPRQHERHHVRPDQHVRRPGGEPEGGRPDHQVEQRKGQQQRPVVLEVARPRGAGGTVDDQAQQPGGGNLHRAGGGREEARDPDRGPGPAQAPAEEGAKALRRWPLGGAKCVDHRKPFLPAEYRGGAAGGKGSVQKGGAVEGKARGDPARLELLQTGAKRRALKCGHQVGGLHREALRGAEFDPVAAGFRGRHAGQCGLDQHRIQPVARAQPIAQNRRPRARQRALAQPLEPPRLGFRQPQPLGRIGAAQHRQPADRVGGQPGLEVNKRRKGGRIGAGQHMRQDAGRGHRGDGGGRVGGAQKLAHLVADPLAREPLDPLGKHGAGGQPLGVKALIGRAIPGGEAEEAQDAQEILADALRGFADEAQPARRQIGQPLTQRVEHGAIGAGVERVHREVAPRRVFLDPGREGDGGVAAEGLDIAAEGGDLVRLVIGDHRDRAMLDPGRHGTQSGRLGQRHDLLGPRIGGNVDVRDRSAKGGIAHAATDQEGQMPARLEHR</sequence>
<dbReference type="EMBL" id="VSSQ01000013">
    <property type="protein sequence ID" value="MPL60848.1"/>
    <property type="molecule type" value="Genomic_DNA"/>
</dbReference>
<comment type="caution">
    <text evidence="2">The sequence shown here is derived from an EMBL/GenBank/DDBJ whole genome shotgun (WGS) entry which is preliminary data.</text>
</comment>
<feature type="compositionally biased region" description="Basic residues" evidence="1">
    <location>
        <begin position="402"/>
        <end position="413"/>
    </location>
</feature>
<organism evidence="2">
    <name type="scientific">bioreactor metagenome</name>
    <dbReference type="NCBI Taxonomy" id="1076179"/>
    <lineage>
        <taxon>unclassified sequences</taxon>
        <taxon>metagenomes</taxon>
        <taxon>ecological metagenomes</taxon>
    </lineage>
</organism>
<gene>
    <name evidence="2" type="ORF">SDC9_06410</name>
</gene>
<feature type="region of interest" description="Disordered" evidence="1">
    <location>
        <begin position="389"/>
        <end position="466"/>
    </location>
</feature>
<feature type="compositionally biased region" description="Basic and acidic residues" evidence="1">
    <location>
        <begin position="509"/>
        <end position="534"/>
    </location>
</feature>
<name>A0A644T1R5_9ZZZZ</name>
<evidence type="ECO:0000256" key="1">
    <source>
        <dbReference type="SAM" id="MobiDB-lite"/>
    </source>
</evidence>
<feature type="compositionally biased region" description="Basic and acidic residues" evidence="1">
    <location>
        <begin position="430"/>
        <end position="463"/>
    </location>
</feature>
<feature type="compositionally biased region" description="Basic and acidic residues" evidence="1">
    <location>
        <begin position="572"/>
        <end position="582"/>
    </location>
</feature>
<feature type="region of interest" description="Disordered" evidence="1">
    <location>
        <begin position="300"/>
        <end position="361"/>
    </location>
</feature>
<feature type="compositionally biased region" description="Basic and acidic residues" evidence="1">
    <location>
        <begin position="778"/>
        <end position="790"/>
    </location>
</feature>
<dbReference type="AlphaFoldDB" id="A0A644T1R5"/>
<protein>
    <submittedName>
        <fullName evidence="2">Uncharacterized protein</fullName>
    </submittedName>
</protein>
<evidence type="ECO:0000313" key="2">
    <source>
        <dbReference type="EMBL" id="MPL60848.1"/>
    </source>
</evidence>
<reference evidence="2" key="1">
    <citation type="submission" date="2019-08" db="EMBL/GenBank/DDBJ databases">
        <authorList>
            <person name="Kucharzyk K."/>
            <person name="Murdoch R.W."/>
            <person name="Higgins S."/>
            <person name="Loffler F."/>
        </authorList>
    </citation>
    <scope>NUCLEOTIDE SEQUENCE</scope>
</reference>
<proteinExistence type="predicted"/>
<feature type="compositionally biased region" description="Basic and acidic residues" evidence="1">
    <location>
        <begin position="213"/>
        <end position="233"/>
    </location>
</feature>
<feature type="region of interest" description="Disordered" evidence="1">
    <location>
        <begin position="211"/>
        <end position="238"/>
    </location>
</feature>
<feature type="compositionally biased region" description="Basic and acidic residues" evidence="1">
    <location>
        <begin position="306"/>
        <end position="322"/>
    </location>
</feature>